<evidence type="ECO:0000259" key="10">
    <source>
        <dbReference type="PROSITE" id="PS50885"/>
    </source>
</evidence>
<evidence type="ECO:0000313" key="11">
    <source>
        <dbReference type="EMBL" id="MCO7546421.1"/>
    </source>
</evidence>
<accession>A0AA41WR71</accession>
<evidence type="ECO:0000256" key="2">
    <source>
        <dbReference type="ARBA" id="ARBA00022692"/>
    </source>
</evidence>
<dbReference type="PRINTS" id="PR00260">
    <property type="entry name" value="CHEMTRNSDUCR"/>
</dbReference>
<dbReference type="CDD" id="cd06225">
    <property type="entry name" value="HAMP"/>
    <property type="match status" value="1"/>
</dbReference>
<evidence type="ECO:0000256" key="8">
    <source>
        <dbReference type="SAM" id="Phobius"/>
    </source>
</evidence>
<dbReference type="InterPro" id="IPR004090">
    <property type="entry name" value="Chemotax_Me-accpt_rcpt"/>
</dbReference>
<dbReference type="EMBL" id="JAMYBS010000025">
    <property type="protein sequence ID" value="MCO7546421.1"/>
    <property type="molecule type" value="Genomic_DNA"/>
</dbReference>
<feature type="domain" description="HAMP" evidence="10">
    <location>
        <begin position="214"/>
        <end position="267"/>
    </location>
</feature>
<gene>
    <name evidence="11" type="ORF">NJF43_16825</name>
</gene>
<dbReference type="PROSITE" id="PS50885">
    <property type="entry name" value="HAMP"/>
    <property type="match status" value="1"/>
</dbReference>
<organism evidence="11 12">
    <name type="scientific">Stutzerimonas nitrititolerans</name>
    <dbReference type="NCBI Taxonomy" id="2482751"/>
    <lineage>
        <taxon>Bacteria</taxon>
        <taxon>Pseudomonadati</taxon>
        <taxon>Pseudomonadota</taxon>
        <taxon>Gammaproteobacteria</taxon>
        <taxon>Pseudomonadales</taxon>
        <taxon>Pseudomonadaceae</taxon>
        <taxon>Stutzerimonas</taxon>
    </lineage>
</organism>
<comment type="caution">
    <text evidence="11">The sequence shown here is derived from an EMBL/GenBank/DDBJ whole genome shotgun (WGS) entry which is preliminary data.</text>
</comment>
<dbReference type="GO" id="GO:0007165">
    <property type="term" value="P:signal transduction"/>
    <property type="evidence" value="ECO:0007669"/>
    <property type="project" value="UniProtKB-KW"/>
</dbReference>
<dbReference type="PANTHER" id="PTHR32089">
    <property type="entry name" value="METHYL-ACCEPTING CHEMOTAXIS PROTEIN MCPB"/>
    <property type="match status" value="1"/>
</dbReference>
<feature type="domain" description="Methyl-accepting transducer" evidence="9">
    <location>
        <begin position="272"/>
        <end position="508"/>
    </location>
</feature>
<dbReference type="RefSeq" id="WP_253164316.1">
    <property type="nucleotide sequence ID" value="NZ_JAMYBS010000025.1"/>
</dbReference>
<keyword evidence="3 8" id="KW-1133">Transmembrane helix</keyword>
<comment type="similarity">
    <text evidence="6">Belongs to the methyl-accepting chemotaxis (MCP) protein family.</text>
</comment>
<dbReference type="SMART" id="SM00283">
    <property type="entry name" value="MA"/>
    <property type="match status" value="1"/>
</dbReference>
<evidence type="ECO:0000256" key="3">
    <source>
        <dbReference type="ARBA" id="ARBA00022989"/>
    </source>
</evidence>
<protein>
    <submittedName>
        <fullName evidence="11">Methyl-accepting chemotaxis protein</fullName>
    </submittedName>
</protein>
<feature type="transmembrane region" description="Helical" evidence="8">
    <location>
        <begin position="190"/>
        <end position="212"/>
    </location>
</feature>
<evidence type="ECO:0000256" key="4">
    <source>
        <dbReference type="ARBA" id="ARBA00023136"/>
    </source>
</evidence>
<dbReference type="Pfam" id="PF00015">
    <property type="entry name" value="MCPsignal"/>
    <property type="match status" value="1"/>
</dbReference>
<dbReference type="Proteomes" id="UP001165292">
    <property type="component" value="Unassembled WGS sequence"/>
</dbReference>
<evidence type="ECO:0000256" key="6">
    <source>
        <dbReference type="ARBA" id="ARBA00029447"/>
    </source>
</evidence>
<name>A0AA41WR71_9GAMM</name>
<dbReference type="Gene3D" id="1.10.287.950">
    <property type="entry name" value="Methyl-accepting chemotaxis protein"/>
    <property type="match status" value="1"/>
</dbReference>
<dbReference type="InterPro" id="IPR004089">
    <property type="entry name" value="MCPsignal_dom"/>
</dbReference>
<evidence type="ECO:0000256" key="7">
    <source>
        <dbReference type="PROSITE-ProRule" id="PRU00284"/>
    </source>
</evidence>
<dbReference type="InterPro" id="IPR003660">
    <property type="entry name" value="HAMP_dom"/>
</dbReference>
<evidence type="ECO:0000256" key="5">
    <source>
        <dbReference type="ARBA" id="ARBA00023224"/>
    </source>
</evidence>
<evidence type="ECO:0000259" key="9">
    <source>
        <dbReference type="PROSITE" id="PS50111"/>
    </source>
</evidence>
<keyword evidence="5 7" id="KW-0807">Transducer</keyword>
<dbReference type="FunFam" id="1.10.287.950:FF:000001">
    <property type="entry name" value="Methyl-accepting chemotaxis sensory transducer"/>
    <property type="match status" value="1"/>
</dbReference>
<dbReference type="PANTHER" id="PTHR32089:SF119">
    <property type="entry name" value="METHYL-ACCEPTING CHEMOTAXIS PROTEIN CTPL"/>
    <property type="match status" value="1"/>
</dbReference>
<proteinExistence type="inferred from homology"/>
<dbReference type="Gene3D" id="3.30.450.290">
    <property type="match status" value="1"/>
</dbReference>
<keyword evidence="2 8" id="KW-0812">Transmembrane</keyword>
<dbReference type="SUPFAM" id="SSF58104">
    <property type="entry name" value="Methyl-accepting chemotaxis protein (MCP) signaling domain"/>
    <property type="match status" value="1"/>
</dbReference>
<dbReference type="CDD" id="cd11386">
    <property type="entry name" value="MCP_signal"/>
    <property type="match status" value="1"/>
</dbReference>
<dbReference type="AlphaFoldDB" id="A0AA41WR71"/>
<evidence type="ECO:0000256" key="1">
    <source>
        <dbReference type="ARBA" id="ARBA00004141"/>
    </source>
</evidence>
<keyword evidence="4 8" id="KW-0472">Membrane</keyword>
<sequence>MNSSISAAPATRQISVQAKINLALLVVFALVLSASLLYAAVTEKRLVLQVVEQQTKDAADSYFDSINTMMLTGTMAQREVLRNKILARPGVIDARIVRGDLVSKVFGPGFEHQAPADLLDRRALAGEAIMEVTEGKQGRVLTVINPIHAEKDYRGTNCLTCHQVPEDAVMGAVRISYDLSALDGEVDRNILVSAGIQLLLLLAGLLVMSYIIRRVVISRINAMRHTMEEMTAHEDLSRAVVIRAEDEVGAMGHAFNRMIGKFRDSLEAVAGVTRQLGEVSDRVSSVAEKTHSAVIEQRSETDMVASAMNEMSATVQEVARHATQTASASSGADEESKAGVKVATEALDGIEVLIRDIENAAQVIKRVEDDSASIGMVLGVINGIAEQTNLLALNAAIEAARAGEQGRGFAVVADEVRTLASRTQKSTEEIQQTIEQLQNGVRNAVKAMEGAQVRAHAGSECVAKAAQSLTVIAGEVGTINDMNTQIATAAEEQSAVAEEINRNITTISMIADTTSTDAQQTARISDELVQLAAELNRLVSQFRL</sequence>
<dbReference type="GO" id="GO:0004888">
    <property type="term" value="F:transmembrane signaling receptor activity"/>
    <property type="evidence" value="ECO:0007669"/>
    <property type="project" value="InterPro"/>
</dbReference>
<dbReference type="SMART" id="SM00304">
    <property type="entry name" value="HAMP"/>
    <property type="match status" value="2"/>
</dbReference>
<dbReference type="GO" id="GO:0016020">
    <property type="term" value="C:membrane"/>
    <property type="evidence" value="ECO:0007669"/>
    <property type="project" value="UniProtKB-SubCell"/>
</dbReference>
<dbReference type="GO" id="GO:0006935">
    <property type="term" value="P:chemotaxis"/>
    <property type="evidence" value="ECO:0007669"/>
    <property type="project" value="InterPro"/>
</dbReference>
<reference evidence="11" key="1">
    <citation type="submission" date="2022-06" db="EMBL/GenBank/DDBJ databases">
        <title>Detection of beta-lactamases in bacteria of animal origin.</title>
        <authorList>
            <person name="Mlynarcik P."/>
            <person name="Zdarska V."/>
            <person name="Chudobova H."/>
            <person name="Prochazkova P."/>
            <person name="Hricova K."/>
            <person name="Mezerova K."/>
            <person name="Bardon J."/>
            <person name="Dolejska M."/>
            <person name="Sukkar I."/>
            <person name="Kolar M."/>
        </authorList>
    </citation>
    <scope>NUCLEOTIDE SEQUENCE</scope>
    <source>
        <strain evidence="11">S 300-3</strain>
    </source>
</reference>
<evidence type="ECO:0000313" key="12">
    <source>
        <dbReference type="Proteomes" id="UP001165292"/>
    </source>
</evidence>
<dbReference type="Pfam" id="PF00672">
    <property type="entry name" value="HAMP"/>
    <property type="match status" value="1"/>
</dbReference>
<dbReference type="PROSITE" id="PS50111">
    <property type="entry name" value="CHEMOTAXIS_TRANSDUC_2"/>
    <property type="match status" value="1"/>
</dbReference>
<comment type="subcellular location">
    <subcellularLocation>
        <location evidence="1">Membrane</location>
        <topology evidence="1">Multi-pass membrane protein</topology>
    </subcellularLocation>
</comment>